<reference evidence="3 4" key="1">
    <citation type="submission" date="2020-08" db="EMBL/GenBank/DDBJ databases">
        <title>A Genomic Blueprint of the Chicken Gut Microbiome.</title>
        <authorList>
            <person name="Gilroy R."/>
            <person name="Ravi A."/>
            <person name="Getino M."/>
            <person name="Pursley I."/>
            <person name="Horton D.L."/>
            <person name="Alikhan N.-F."/>
            <person name="Baker D."/>
            <person name="Gharbi K."/>
            <person name="Hall N."/>
            <person name="Watson M."/>
            <person name="Adriaenssens E.M."/>
            <person name="Foster-Nyarko E."/>
            <person name="Jarju S."/>
            <person name="Secka A."/>
            <person name="Antonio M."/>
            <person name="Oren A."/>
            <person name="Chaudhuri R."/>
            <person name="La Ragione R.M."/>
            <person name="Hildebrand F."/>
            <person name="Pallen M.J."/>
        </authorList>
    </citation>
    <scope>NUCLEOTIDE SEQUENCE [LARGE SCALE GENOMIC DNA]</scope>
    <source>
        <strain evidence="3 4">Sa1CVN1</strain>
    </source>
</reference>
<dbReference type="SUPFAM" id="SSF89392">
    <property type="entry name" value="Prokaryotic lipoproteins and lipoprotein localization factors"/>
    <property type="match status" value="1"/>
</dbReference>
<dbReference type="CDD" id="cd16325">
    <property type="entry name" value="LolA"/>
    <property type="match status" value="1"/>
</dbReference>
<feature type="signal peptide" evidence="2">
    <location>
        <begin position="1"/>
        <end position="23"/>
    </location>
</feature>
<evidence type="ECO:0008006" key="5">
    <source>
        <dbReference type="Google" id="ProtNLM"/>
    </source>
</evidence>
<evidence type="ECO:0000313" key="4">
    <source>
        <dbReference type="Proteomes" id="UP000620874"/>
    </source>
</evidence>
<dbReference type="InterPro" id="IPR029046">
    <property type="entry name" value="LolA/LolB/LppX"/>
</dbReference>
<dbReference type="Proteomes" id="UP000620874">
    <property type="component" value="Unassembled WGS sequence"/>
</dbReference>
<dbReference type="Pfam" id="PF16584">
    <property type="entry name" value="LolA_2"/>
    <property type="match status" value="1"/>
</dbReference>
<protein>
    <recommendedName>
        <fullName evidence="5">Outer membrane lipoprotein carrier protein LolA</fullName>
    </recommendedName>
</protein>
<feature type="chain" id="PRO_5046148804" description="Outer membrane lipoprotein carrier protein LolA" evidence="2">
    <location>
        <begin position="24"/>
        <end position="205"/>
    </location>
</feature>
<dbReference type="Gene3D" id="2.50.20.10">
    <property type="entry name" value="Lipoprotein localisation LolA/LolB/LppX"/>
    <property type="match status" value="1"/>
</dbReference>
<evidence type="ECO:0000256" key="2">
    <source>
        <dbReference type="SAM" id="SignalP"/>
    </source>
</evidence>
<gene>
    <name evidence="3" type="ORF">H9625_00870</name>
</gene>
<comment type="caution">
    <text evidence="3">The sequence shown here is derived from an EMBL/GenBank/DDBJ whole genome shotgun (WGS) entry which is preliminary data.</text>
</comment>
<organism evidence="3 4">
    <name type="scientific">Phocaeicola intestinalis</name>
    <dbReference type="NCBI Taxonomy" id="2762212"/>
    <lineage>
        <taxon>Bacteria</taxon>
        <taxon>Pseudomonadati</taxon>
        <taxon>Bacteroidota</taxon>
        <taxon>Bacteroidia</taxon>
        <taxon>Bacteroidales</taxon>
        <taxon>Bacteroidaceae</taxon>
        <taxon>Phocaeicola</taxon>
    </lineage>
</organism>
<sequence length="205" mass="23150">MNMMKRIFFSCLLALLVSVNLQANEDTRAQSILSKAATAYQKSGGISIRFGGSQQGTLALKGTCFYLECGGVKSWFDGTTQWSYVEQNEEVTVSTPSPDELQSINPYALINSYNRLFHCRYGGKHTIRGKEGNEIILTPRQKGDIESVVLFLSENYQPLYITVKLASGQTQEFRILDYQTGMSYTNDTFRFDAKKYPQAEVIDMR</sequence>
<accession>A0ABR8Y488</accession>
<evidence type="ECO:0000256" key="1">
    <source>
        <dbReference type="ARBA" id="ARBA00022729"/>
    </source>
</evidence>
<keyword evidence="1 2" id="KW-0732">Signal</keyword>
<dbReference type="EMBL" id="JACSPP010000002">
    <property type="protein sequence ID" value="MBD8039013.1"/>
    <property type="molecule type" value="Genomic_DNA"/>
</dbReference>
<keyword evidence="4" id="KW-1185">Reference proteome</keyword>
<dbReference type="InterPro" id="IPR004564">
    <property type="entry name" value="OM_lipoprot_carrier_LolA-like"/>
</dbReference>
<evidence type="ECO:0000313" key="3">
    <source>
        <dbReference type="EMBL" id="MBD8039013.1"/>
    </source>
</evidence>
<name>A0ABR8Y488_9BACT</name>
<proteinExistence type="predicted"/>